<reference evidence="1" key="2">
    <citation type="submission" date="2021-04" db="EMBL/GenBank/DDBJ databases">
        <authorList>
            <person name="Gilroy R."/>
        </authorList>
    </citation>
    <scope>NUCLEOTIDE SEQUENCE</scope>
    <source>
        <strain evidence="1">CHK192-19661</strain>
    </source>
</reference>
<evidence type="ECO:0000313" key="1">
    <source>
        <dbReference type="EMBL" id="HIZ09272.1"/>
    </source>
</evidence>
<proteinExistence type="predicted"/>
<organism evidence="1 2">
    <name type="scientific">Candidatus Borkfalkia avicola</name>
    <dbReference type="NCBI Taxonomy" id="2838503"/>
    <lineage>
        <taxon>Bacteria</taxon>
        <taxon>Bacillati</taxon>
        <taxon>Bacillota</taxon>
        <taxon>Clostridia</taxon>
        <taxon>Christensenellales</taxon>
        <taxon>Christensenellaceae</taxon>
        <taxon>Candidatus Borkfalkia</taxon>
    </lineage>
</organism>
<accession>A0A9D2D5Z1</accession>
<name>A0A9D2D5Z1_9FIRM</name>
<sequence length="103" mass="11185">MKIKTMMINMSIGIASLSDIQEPLYALGEGCKASVVIHASVVISLVPCRPYENVVVPFIIEVPHVANGEVNVLVLRISDKGRKVVMIAPDIHKFPTVKFTEGA</sequence>
<comment type="caution">
    <text evidence="1">The sequence shown here is derived from an EMBL/GenBank/DDBJ whole genome shotgun (WGS) entry which is preliminary data.</text>
</comment>
<reference evidence="1" key="1">
    <citation type="journal article" date="2021" name="PeerJ">
        <title>Extensive microbial diversity within the chicken gut microbiome revealed by metagenomics and culture.</title>
        <authorList>
            <person name="Gilroy R."/>
            <person name="Ravi A."/>
            <person name="Getino M."/>
            <person name="Pursley I."/>
            <person name="Horton D.L."/>
            <person name="Alikhan N.F."/>
            <person name="Baker D."/>
            <person name="Gharbi K."/>
            <person name="Hall N."/>
            <person name="Watson M."/>
            <person name="Adriaenssens E.M."/>
            <person name="Foster-Nyarko E."/>
            <person name="Jarju S."/>
            <person name="Secka A."/>
            <person name="Antonio M."/>
            <person name="Oren A."/>
            <person name="Chaudhuri R.R."/>
            <person name="La Ragione R."/>
            <person name="Hildebrand F."/>
            <person name="Pallen M.J."/>
        </authorList>
    </citation>
    <scope>NUCLEOTIDE SEQUENCE</scope>
    <source>
        <strain evidence="1">CHK192-19661</strain>
    </source>
</reference>
<protein>
    <submittedName>
        <fullName evidence="1">Uncharacterized protein</fullName>
    </submittedName>
</protein>
<dbReference type="Proteomes" id="UP000824025">
    <property type="component" value="Unassembled WGS sequence"/>
</dbReference>
<dbReference type="EMBL" id="DXCF01000012">
    <property type="protein sequence ID" value="HIZ09272.1"/>
    <property type="molecule type" value="Genomic_DNA"/>
</dbReference>
<gene>
    <name evidence="1" type="ORF">H9726_02165</name>
</gene>
<dbReference type="AlphaFoldDB" id="A0A9D2D5Z1"/>
<evidence type="ECO:0000313" key="2">
    <source>
        <dbReference type="Proteomes" id="UP000824025"/>
    </source>
</evidence>